<comment type="caution">
    <text evidence="4">The sequence shown here is derived from an EMBL/GenBank/DDBJ whole genome shotgun (WGS) entry which is preliminary data.</text>
</comment>
<evidence type="ECO:0000313" key="5">
    <source>
        <dbReference type="Proteomes" id="UP000813444"/>
    </source>
</evidence>
<dbReference type="InterPro" id="IPR053152">
    <property type="entry name" value="Hydrolase_YcaC-like"/>
</dbReference>
<keyword evidence="5" id="KW-1185">Reference proteome</keyword>
<proteinExistence type="inferred from homology"/>
<comment type="similarity">
    <text evidence="1">Belongs to the isochorismatase family.</text>
</comment>
<feature type="domain" description="Isochorismatase-like" evidence="3">
    <location>
        <begin position="31"/>
        <end position="181"/>
    </location>
</feature>
<feature type="chain" id="PRO_5035458273" evidence="2">
    <location>
        <begin position="20"/>
        <end position="239"/>
    </location>
</feature>
<protein>
    <submittedName>
        <fullName evidence="4">Isochorismatase-like protein</fullName>
    </submittedName>
</protein>
<dbReference type="Proteomes" id="UP000813444">
    <property type="component" value="Unassembled WGS sequence"/>
</dbReference>
<evidence type="ECO:0000259" key="3">
    <source>
        <dbReference type="Pfam" id="PF00857"/>
    </source>
</evidence>
<dbReference type="EMBL" id="JAGPNK010000024">
    <property type="protein sequence ID" value="KAH7304278.1"/>
    <property type="molecule type" value="Genomic_DNA"/>
</dbReference>
<dbReference type="PANTHER" id="PTHR43559:SF3">
    <property type="entry name" value="HYDROLASE YCAC-RELATED"/>
    <property type="match status" value="1"/>
</dbReference>
<sequence length="239" mass="26142">MHISIASLALLGTFAMVEGFTYERLDKDNAALLIVDEQVGLFGFARDEDPVVFKNAMFAHAHLGQLFDLPVVMTTSAENGPNGPLVAEFRQWYPDAPLIQRPGEVNAWDNKDFRNAVIATNKTQMIIGGITTDVCTTLLALSLREAGYQVFANHEASSTVTRIAADHANERMRAAGVQVLSYFAIVAELLRDWRNPPGAEAIFPEFDKYFPTGGMVARAQVAAIRNGTIFPGAGDLPHY</sequence>
<dbReference type="PANTHER" id="PTHR43559">
    <property type="entry name" value="HYDROLASE YCAC-RELATED"/>
    <property type="match status" value="1"/>
</dbReference>
<keyword evidence="2" id="KW-0732">Signal</keyword>
<organism evidence="4 5">
    <name type="scientific">Stachybotrys elegans</name>
    <dbReference type="NCBI Taxonomy" id="80388"/>
    <lineage>
        <taxon>Eukaryota</taxon>
        <taxon>Fungi</taxon>
        <taxon>Dikarya</taxon>
        <taxon>Ascomycota</taxon>
        <taxon>Pezizomycotina</taxon>
        <taxon>Sordariomycetes</taxon>
        <taxon>Hypocreomycetidae</taxon>
        <taxon>Hypocreales</taxon>
        <taxon>Stachybotryaceae</taxon>
        <taxon>Stachybotrys</taxon>
    </lineage>
</organism>
<dbReference type="Gene3D" id="3.40.50.850">
    <property type="entry name" value="Isochorismatase-like"/>
    <property type="match status" value="1"/>
</dbReference>
<dbReference type="SUPFAM" id="SSF52499">
    <property type="entry name" value="Isochorismatase-like hydrolases"/>
    <property type="match status" value="1"/>
</dbReference>
<evidence type="ECO:0000256" key="1">
    <source>
        <dbReference type="ARBA" id="ARBA00006336"/>
    </source>
</evidence>
<dbReference type="InterPro" id="IPR000868">
    <property type="entry name" value="Isochorismatase-like_dom"/>
</dbReference>
<accession>A0A8K0SEI9</accession>
<name>A0A8K0SEI9_9HYPO</name>
<dbReference type="AlphaFoldDB" id="A0A8K0SEI9"/>
<evidence type="ECO:0000256" key="2">
    <source>
        <dbReference type="SAM" id="SignalP"/>
    </source>
</evidence>
<reference evidence="4" key="1">
    <citation type="journal article" date="2021" name="Nat. Commun.">
        <title>Genetic determinants of endophytism in the Arabidopsis root mycobiome.</title>
        <authorList>
            <person name="Mesny F."/>
            <person name="Miyauchi S."/>
            <person name="Thiergart T."/>
            <person name="Pickel B."/>
            <person name="Atanasova L."/>
            <person name="Karlsson M."/>
            <person name="Huettel B."/>
            <person name="Barry K.W."/>
            <person name="Haridas S."/>
            <person name="Chen C."/>
            <person name="Bauer D."/>
            <person name="Andreopoulos W."/>
            <person name="Pangilinan J."/>
            <person name="LaButti K."/>
            <person name="Riley R."/>
            <person name="Lipzen A."/>
            <person name="Clum A."/>
            <person name="Drula E."/>
            <person name="Henrissat B."/>
            <person name="Kohler A."/>
            <person name="Grigoriev I.V."/>
            <person name="Martin F.M."/>
            <person name="Hacquard S."/>
        </authorList>
    </citation>
    <scope>NUCLEOTIDE SEQUENCE</scope>
    <source>
        <strain evidence="4">MPI-CAGE-CH-0235</strain>
    </source>
</reference>
<gene>
    <name evidence="4" type="ORF">B0I35DRAFT_363433</name>
</gene>
<feature type="signal peptide" evidence="2">
    <location>
        <begin position="1"/>
        <end position="19"/>
    </location>
</feature>
<dbReference type="Pfam" id="PF00857">
    <property type="entry name" value="Isochorismatase"/>
    <property type="match status" value="1"/>
</dbReference>
<dbReference type="OrthoDB" id="167809at2759"/>
<dbReference type="InterPro" id="IPR036380">
    <property type="entry name" value="Isochorismatase-like_sf"/>
</dbReference>
<evidence type="ECO:0000313" key="4">
    <source>
        <dbReference type="EMBL" id="KAH7304278.1"/>
    </source>
</evidence>